<name>A0A4Z2G8K3_9TELE</name>
<evidence type="ECO:0000256" key="2">
    <source>
        <dbReference type="SAM" id="Phobius"/>
    </source>
</evidence>
<sequence>MLTRAASRDVSSVSRPPAGLYHSRRTVPPRTERHRPQGVLVAVAVLLLLLLLLLLLRRLRLLLLLLQPGVEVVVPVGLLAQRLHAAVLLLPLAVLGHDGAGQRRHVPELDELVVGAAGEEAPVPGGGQLLDGLAHVLPHAAQHAPSVAPVHTMLSLSAAMQSTDSALRAKRSLVAPKPSQLKR</sequence>
<organism evidence="3 4">
    <name type="scientific">Liparis tanakae</name>
    <name type="common">Tanaka's snailfish</name>
    <dbReference type="NCBI Taxonomy" id="230148"/>
    <lineage>
        <taxon>Eukaryota</taxon>
        <taxon>Metazoa</taxon>
        <taxon>Chordata</taxon>
        <taxon>Craniata</taxon>
        <taxon>Vertebrata</taxon>
        <taxon>Euteleostomi</taxon>
        <taxon>Actinopterygii</taxon>
        <taxon>Neopterygii</taxon>
        <taxon>Teleostei</taxon>
        <taxon>Neoteleostei</taxon>
        <taxon>Acanthomorphata</taxon>
        <taxon>Eupercaria</taxon>
        <taxon>Perciformes</taxon>
        <taxon>Cottioidei</taxon>
        <taxon>Cottales</taxon>
        <taxon>Liparidae</taxon>
        <taxon>Liparis</taxon>
    </lineage>
</organism>
<gene>
    <name evidence="3" type="ORF">EYF80_040468</name>
</gene>
<proteinExistence type="predicted"/>
<feature type="region of interest" description="Disordered" evidence="1">
    <location>
        <begin position="1"/>
        <end position="32"/>
    </location>
</feature>
<keyword evidence="2" id="KW-0812">Transmembrane</keyword>
<dbReference type="Proteomes" id="UP000314294">
    <property type="component" value="Unassembled WGS sequence"/>
</dbReference>
<reference evidence="3 4" key="1">
    <citation type="submission" date="2019-03" db="EMBL/GenBank/DDBJ databases">
        <title>First draft genome of Liparis tanakae, snailfish: a comprehensive survey of snailfish specific genes.</title>
        <authorList>
            <person name="Kim W."/>
            <person name="Song I."/>
            <person name="Jeong J.-H."/>
            <person name="Kim D."/>
            <person name="Kim S."/>
            <person name="Ryu S."/>
            <person name="Song J.Y."/>
            <person name="Lee S.K."/>
        </authorList>
    </citation>
    <scope>NUCLEOTIDE SEQUENCE [LARGE SCALE GENOMIC DNA]</scope>
    <source>
        <tissue evidence="3">Muscle</tissue>
    </source>
</reference>
<accession>A0A4Z2G8K3</accession>
<feature type="compositionally biased region" description="Low complexity" evidence="1">
    <location>
        <begin position="1"/>
        <end position="18"/>
    </location>
</feature>
<keyword evidence="2" id="KW-0472">Membrane</keyword>
<evidence type="ECO:0000313" key="3">
    <source>
        <dbReference type="EMBL" id="TNN49293.1"/>
    </source>
</evidence>
<feature type="transmembrane region" description="Helical" evidence="2">
    <location>
        <begin position="38"/>
        <end position="56"/>
    </location>
</feature>
<comment type="caution">
    <text evidence="3">The sequence shown here is derived from an EMBL/GenBank/DDBJ whole genome shotgun (WGS) entry which is preliminary data.</text>
</comment>
<dbReference type="AlphaFoldDB" id="A0A4Z2G8K3"/>
<dbReference type="EMBL" id="SRLO01000661">
    <property type="protein sequence ID" value="TNN49293.1"/>
    <property type="molecule type" value="Genomic_DNA"/>
</dbReference>
<evidence type="ECO:0000256" key="1">
    <source>
        <dbReference type="SAM" id="MobiDB-lite"/>
    </source>
</evidence>
<keyword evidence="4" id="KW-1185">Reference proteome</keyword>
<protein>
    <submittedName>
        <fullName evidence="3">Uncharacterized protein</fullName>
    </submittedName>
</protein>
<keyword evidence="2" id="KW-1133">Transmembrane helix</keyword>
<evidence type="ECO:0000313" key="4">
    <source>
        <dbReference type="Proteomes" id="UP000314294"/>
    </source>
</evidence>